<dbReference type="PANTHER" id="PTHR48100:SF1">
    <property type="entry name" value="HISTIDINE PHOSPHATASE FAMILY PROTEIN-RELATED"/>
    <property type="match status" value="1"/>
</dbReference>
<dbReference type="InterPro" id="IPR013078">
    <property type="entry name" value="His_Pase_superF_clade-1"/>
</dbReference>
<evidence type="ECO:0000313" key="2">
    <source>
        <dbReference type="Proteomes" id="UP000284605"/>
    </source>
</evidence>
<sequence>MSMVPFVLIRHGEQNAGWDVDRDPALSAAGVAQAQAMAQALGAVDGRALVTSPLRRARETAAAVEARWGLPALVEPRVAELPSDGLDLKERGAWLRGVLAGKWSAQPANLADWRAGILDLLRDLRRPTVIVSHFVVINAVIGHAIGDDRIMPAIPDHCSINRFVLDAGEIRLVELGAQRESLIG</sequence>
<protein>
    <submittedName>
        <fullName evidence="1">Histidine phosphatase family protein</fullName>
    </submittedName>
</protein>
<keyword evidence="2" id="KW-1185">Reference proteome</keyword>
<dbReference type="Gene3D" id="3.40.50.1240">
    <property type="entry name" value="Phosphoglycerate mutase-like"/>
    <property type="match status" value="1"/>
</dbReference>
<organism evidence="1 2">
    <name type="scientific">Oleomonas cavernae</name>
    <dbReference type="NCBI Taxonomy" id="2320859"/>
    <lineage>
        <taxon>Bacteria</taxon>
        <taxon>Pseudomonadati</taxon>
        <taxon>Pseudomonadota</taxon>
        <taxon>Alphaproteobacteria</taxon>
        <taxon>Acetobacterales</taxon>
        <taxon>Acetobacteraceae</taxon>
        <taxon>Oleomonas</taxon>
    </lineage>
</organism>
<dbReference type="RefSeq" id="WP_119778113.1">
    <property type="nucleotide sequence ID" value="NZ_QYUK01000011.1"/>
</dbReference>
<accession>A0A418WBX5</accession>
<dbReference type="AlphaFoldDB" id="A0A418WBX5"/>
<dbReference type="SMART" id="SM00855">
    <property type="entry name" value="PGAM"/>
    <property type="match status" value="1"/>
</dbReference>
<proteinExistence type="predicted"/>
<dbReference type="Proteomes" id="UP000284605">
    <property type="component" value="Unassembled WGS sequence"/>
</dbReference>
<dbReference type="InterPro" id="IPR050275">
    <property type="entry name" value="PGM_Phosphatase"/>
</dbReference>
<dbReference type="OrthoDB" id="5729189at2"/>
<reference evidence="1 2" key="1">
    <citation type="submission" date="2018-09" db="EMBL/GenBank/DDBJ databases">
        <authorList>
            <person name="Zhu H."/>
        </authorList>
    </citation>
    <scope>NUCLEOTIDE SEQUENCE [LARGE SCALE GENOMIC DNA]</scope>
    <source>
        <strain evidence="1 2">K1W22B-8</strain>
    </source>
</reference>
<dbReference type="InterPro" id="IPR029033">
    <property type="entry name" value="His_PPase_superfam"/>
</dbReference>
<gene>
    <name evidence="1" type="ORF">D3874_10975</name>
</gene>
<dbReference type="GO" id="GO:0005737">
    <property type="term" value="C:cytoplasm"/>
    <property type="evidence" value="ECO:0007669"/>
    <property type="project" value="TreeGrafter"/>
</dbReference>
<dbReference type="Pfam" id="PF00300">
    <property type="entry name" value="His_Phos_1"/>
    <property type="match status" value="1"/>
</dbReference>
<dbReference type="EMBL" id="QYUK01000011">
    <property type="protein sequence ID" value="RJF87474.1"/>
    <property type="molecule type" value="Genomic_DNA"/>
</dbReference>
<comment type="caution">
    <text evidence="1">The sequence shown here is derived from an EMBL/GenBank/DDBJ whole genome shotgun (WGS) entry which is preliminary data.</text>
</comment>
<dbReference type="SUPFAM" id="SSF53254">
    <property type="entry name" value="Phosphoglycerate mutase-like"/>
    <property type="match status" value="1"/>
</dbReference>
<name>A0A418WBX5_9PROT</name>
<dbReference type="GO" id="GO:0016791">
    <property type="term" value="F:phosphatase activity"/>
    <property type="evidence" value="ECO:0007669"/>
    <property type="project" value="TreeGrafter"/>
</dbReference>
<dbReference type="PANTHER" id="PTHR48100">
    <property type="entry name" value="BROAD-SPECIFICITY PHOSPHATASE YOR283W-RELATED"/>
    <property type="match status" value="1"/>
</dbReference>
<evidence type="ECO:0000313" key="1">
    <source>
        <dbReference type="EMBL" id="RJF87474.1"/>
    </source>
</evidence>